<organism evidence="1 2">
    <name type="scientific">Vigna radiata var. radiata</name>
    <name type="common">Mung bean</name>
    <name type="synonym">Phaseolus aureus</name>
    <dbReference type="NCBI Taxonomy" id="3916"/>
    <lineage>
        <taxon>Eukaryota</taxon>
        <taxon>Viridiplantae</taxon>
        <taxon>Streptophyta</taxon>
        <taxon>Embryophyta</taxon>
        <taxon>Tracheophyta</taxon>
        <taxon>Spermatophyta</taxon>
        <taxon>Magnoliopsida</taxon>
        <taxon>eudicotyledons</taxon>
        <taxon>Gunneridae</taxon>
        <taxon>Pentapetalae</taxon>
        <taxon>rosids</taxon>
        <taxon>fabids</taxon>
        <taxon>Fabales</taxon>
        <taxon>Fabaceae</taxon>
        <taxon>Papilionoideae</taxon>
        <taxon>50 kb inversion clade</taxon>
        <taxon>NPAAA clade</taxon>
        <taxon>indigoferoid/millettioid clade</taxon>
        <taxon>Phaseoleae</taxon>
        <taxon>Vigna</taxon>
    </lineage>
</organism>
<sequence>MDCGRFKFTLKNFSTRSMASSFTIIKLFSSFSMAENSNCFTIRRGYAAVSEVGGSMSNSKMQPKSEEEKVSNENNWWIPDPLTGFYKPLNINDIDAAELRAKLLPKKSNKPSSS</sequence>
<dbReference type="Pfam" id="PF03242">
    <property type="entry name" value="LEA_3a"/>
    <property type="match status" value="1"/>
</dbReference>
<dbReference type="InterPro" id="IPR004926">
    <property type="entry name" value="LEA_3a"/>
</dbReference>
<dbReference type="GO" id="GO:0005739">
    <property type="term" value="C:mitochondrion"/>
    <property type="evidence" value="ECO:0007669"/>
    <property type="project" value="TreeGrafter"/>
</dbReference>
<proteinExistence type="predicted"/>
<protein>
    <submittedName>
        <fullName evidence="2">Indole-3-acetic acid-induced protein ARG2-like</fullName>
    </submittedName>
</protein>
<dbReference type="PANTHER" id="PTHR33509">
    <property type="entry name" value="LATE EMBRYOGENIS ABUNDANT PROTEIN 2-RELATED"/>
    <property type="match status" value="1"/>
</dbReference>
<reference evidence="1" key="1">
    <citation type="journal article" date="2014" name="Nat. Commun.">
        <title>Genome sequence of mungbean and insights into evolution within Vigna species.</title>
        <authorList>
            <person name="Kang Y.J."/>
            <person name="Kim S.K."/>
            <person name="Kim M.Y."/>
            <person name="Lestari P."/>
            <person name="Kim K.H."/>
            <person name="Ha B.K."/>
            <person name="Jun T.H."/>
            <person name="Hwang W.J."/>
            <person name="Lee T."/>
            <person name="Lee J."/>
            <person name="Shim S."/>
            <person name="Yoon M.Y."/>
            <person name="Jang Y.E."/>
            <person name="Han K.S."/>
            <person name="Taeprayoon P."/>
            <person name="Yoon N."/>
            <person name="Somta P."/>
            <person name="Tanya P."/>
            <person name="Kim K.S."/>
            <person name="Gwag J.G."/>
            <person name="Moon J.K."/>
            <person name="Lee Y.H."/>
            <person name="Park B.S."/>
            <person name="Bombarely A."/>
            <person name="Doyle J.J."/>
            <person name="Jackson S.A."/>
            <person name="Schafleitner R."/>
            <person name="Srinives P."/>
            <person name="Varshney R.K."/>
            <person name="Lee S.H."/>
        </authorList>
    </citation>
    <scope>NUCLEOTIDE SEQUENCE [LARGE SCALE GENOMIC DNA]</scope>
    <source>
        <strain evidence="1">cv. VC1973A</strain>
    </source>
</reference>
<dbReference type="GeneID" id="106756967"/>
<gene>
    <name evidence="2" type="primary">LOC106756967</name>
</gene>
<reference evidence="2" key="2">
    <citation type="submission" date="2025-08" db="UniProtKB">
        <authorList>
            <consortium name="RefSeq"/>
        </authorList>
    </citation>
    <scope>IDENTIFICATION</scope>
    <source>
        <tissue evidence="2">Leaf</tissue>
    </source>
</reference>
<keyword evidence="1" id="KW-1185">Reference proteome</keyword>
<dbReference type="OrthoDB" id="1418898at2759"/>
<dbReference type="KEGG" id="vra:106756967"/>
<dbReference type="RefSeq" id="XP_014495044.1">
    <property type="nucleotide sequence ID" value="XM_014639558.1"/>
</dbReference>
<accession>A0A1S3TMQ1</accession>
<dbReference type="Proteomes" id="UP000087766">
    <property type="component" value="Chromosome 3"/>
</dbReference>
<dbReference type="PANTHER" id="PTHR33509:SF5">
    <property type="entry name" value="PROTEIN SENESCENCE-ASSOCIATED GENE 21, MITOCHONDRIAL"/>
    <property type="match status" value="1"/>
</dbReference>
<name>A0A1S3TMQ1_VIGRR</name>
<evidence type="ECO:0000313" key="1">
    <source>
        <dbReference type="Proteomes" id="UP000087766"/>
    </source>
</evidence>
<evidence type="ECO:0000313" key="2">
    <source>
        <dbReference type="RefSeq" id="XP_014495044.1"/>
    </source>
</evidence>
<dbReference type="GO" id="GO:0006950">
    <property type="term" value="P:response to stress"/>
    <property type="evidence" value="ECO:0007669"/>
    <property type="project" value="TreeGrafter"/>
</dbReference>
<dbReference type="AlphaFoldDB" id="A0A1S3TMQ1"/>